<sequence length="145" mass="16402">MTDDVVRRVFQAVDSFDPEEFVRLLTEDARFVFGNAEPLVGRTAIVAGLRAFFSTIGGLRHRIVRSWQVDADIIAETEVTYQRLDGRETGVVAVSIWRTHDNGLISDYRIFVDLTPLYAPWNPPPERHDHANSSVVLPARDLPRA</sequence>
<gene>
    <name evidence="2" type="ORF">ACFOYY_21225</name>
</gene>
<dbReference type="Proteomes" id="UP001595698">
    <property type="component" value="Unassembled WGS sequence"/>
</dbReference>
<organism evidence="2 3">
    <name type="scientific">Streptosporangium jomthongense</name>
    <dbReference type="NCBI Taxonomy" id="1193683"/>
    <lineage>
        <taxon>Bacteria</taxon>
        <taxon>Bacillati</taxon>
        <taxon>Actinomycetota</taxon>
        <taxon>Actinomycetes</taxon>
        <taxon>Streptosporangiales</taxon>
        <taxon>Streptosporangiaceae</taxon>
        <taxon>Streptosporangium</taxon>
    </lineage>
</organism>
<proteinExistence type="predicted"/>
<dbReference type="EMBL" id="JBHSBC010000021">
    <property type="protein sequence ID" value="MFC3982678.1"/>
    <property type="molecule type" value="Genomic_DNA"/>
</dbReference>
<dbReference type="RefSeq" id="WP_386191120.1">
    <property type="nucleotide sequence ID" value="NZ_JBHSBC010000021.1"/>
</dbReference>
<accession>A0ABV8F1Y4</accession>
<dbReference type="Gene3D" id="3.10.450.50">
    <property type="match status" value="1"/>
</dbReference>
<feature type="domain" description="SnoaL-like" evidence="1">
    <location>
        <begin position="6"/>
        <end position="107"/>
    </location>
</feature>
<dbReference type="Pfam" id="PF12680">
    <property type="entry name" value="SnoaL_2"/>
    <property type="match status" value="1"/>
</dbReference>
<comment type="caution">
    <text evidence="2">The sequence shown here is derived from an EMBL/GenBank/DDBJ whole genome shotgun (WGS) entry which is preliminary data.</text>
</comment>
<dbReference type="InterPro" id="IPR037401">
    <property type="entry name" value="SnoaL-like"/>
</dbReference>
<name>A0ABV8F1Y4_9ACTN</name>
<evidence type="ECO:0000313" key="3">
    <source>
        <dbReference type="Proteomes" id="UP001595698"/>
    </source>
</evidence>
<protein>
    <submittedName>
        <fullName evidence="2">Nuclear transport factor 2 family protein</fullName>
    </submittedName>
</protein>
<evidence type="ECO:0000313" key="2">
    <source>
        <dbReference type="EMBL" id="MFC3982678.1"/>
    </source>
</evidence>
<dbReference type="SUPFAM" id="SSF54427">
    <property type="entry name" value="NTF2-like"/>
    <property type="match status" value="1"/>
</dbReference>
<evidence type="ECO:0000259" key="1">
    <source>
        <dbReference type="Pfam" id="PF12680"/>
    </source>
</evidence>
<dbReference type="InterPro" id="IPR032710">
    <property type="entry name" value="NTF2-like_dom_sf"/>
</dbReference>
<keyword evidence="3" id="KW-1185">Reference proteome</keyword>
<reference evidence="3" key="1">
    <citation type="journal article" date="2019" name="Int. J. Syst. Evol. Microbiol.">
        <title>The Global Catalogue of Microorganisms (GCM) 10K type strain sequencing project: providing services to taxonomists for standard genome sequencing and annotation.</title>
        <authorList>
            <consortium name="The Broad Institute Genomics Platform"/>
            <consortium name="The Broad Institute Genome Sequencing Center for Infectious Disease"/>
            <person name="Wu L."/>
            <person name="Ma J."/>
        </authorList>
    </citation>
    <scope>NUCLEOTIDE SEQUENCE [LARGE SCALE GENOMIC DNA]</scope>
    <source>
        <strain evidence="3">TBRC 7912</strain>
    </source>
</reference>